<protein>
    <submittedName>
        <fullName evidence="1">Uncharacterized protein</fullName>
    </submittedName>
</protein>
<gene>
    <name evidence="1" type="ORF">TM448A04287_0004</name>
</gene>
<name>A0A6H2A1J4_9ZZZZ</name>
<organism evidence="1">
    <name type="scientific">viral metagenome</name>
    <dbReference type="NCBI Taxonomy" id="1070528"/>
    <lineage>
        <taxon>unclassified sequences</taxon>
        <taxon>metagenomes</taxon>
        <taxon>organismal metagenomes</taxon>
    </lineage>
</organism>
<evidence type="ECO:0000313" key="1">
    <source>
        <dbReference type="EMBL" id="QJA54066.1"/>
    </source>
</evidence>
<dbReference type="EMBL" id="MT144474">
    <property type="protein sequence ID" value="QJA54066.1"/>
    <property type="molecule type" value="Genomic_DNA"/>
</dbReference>
<dbReference type="AlphaFoldDB" id="A0A6H2A1J4"/>
<accession>A0A6H2A1J4</accession>
<reference evidence="1" key="1">
    <citation type="submission" date="2020-03" db="EMBL/GenBank/DDBJ databases">
        <title>The deep terrestrial virosphere.</title>
        <authorList>
            <person name="Holmfeldt K."/>
            <person name="Nilsson E."/>
            <person name="Simone D."/>
            <person name="Lopez-Fernandez M."/>
            <person name="Wu X."/>
            <person name="de Brujin I."/>
            <person name="Lundin D."/>
            <person name="Andersson A."/>
            <person name="Bertilsson S."/>
            <person name="Dopson M."/>
        </authorList>
    </citation>
    <scope>NUCLEOTIDE SEQUENCE</scope>
    <source>
        <strain evidence="1">TM448A04287</strain>
    </source>
</reference>
<sequence length="118" mass="13885">MVAPEPFDSSRSVPRWVWHSTLRAIRRALARGDFDRYTDRDRWHVSRKMSIYGLTQDVTARSEHRSFNEILKVCYNQVATEKEALLCDRIRAYCGLPPVERMLSSGTPFLKWLKEEKP</sequence>
<proteinExistence type="predicted"/>